<feature type="non-terminal residue" evidence="11">
    <location>
        <position position="411"/>
    </location>
</feature>
<keyword evidence="9" id="KW-0030">Aminoacyl-tRNA synthetase</keyword>
<dbReference type="InterPro" id="IPR050058">
    <property type="entry name" value="Ala-tRNA_ligase"/>
</dbReference>
<dbReference type="FunFam" id="3.30.980.10:FF:000004">
    <property type="entry name" value="Alanine--tRNA ligase, cytoplasmic"/>
    <property type="match status" value="1"/>
</dbReference>
<evidence type="ECO:0000313" key="11">
    <source>
        <dbReference type="EMBL" id="KAJ2842542.1"/>
    </source>
</evidence>
<keyword evidence="8" id="KW-0648">Protein biosynthesis</keyword>
<organism evidence="11 12">
    <name type="scientific">Coemansia brasiliensis</name>
    <dbReference type="NCBI Taxonomy" id="2650707"/>
    <lineage>
        <taxon>Eukaryota</taxon>
        <taxon>Fungi</taxon>
        <taxon>Fungi incertae sedis</taxon>
        <taxon>Zoopagomycota</taxon>
        <taxon>Kickxellomycotina</taxon>
        <taxon>Kickxellomycetes</taxon>
        <taxon>Kickxellales</taxon>
        <taxon>Kickxellaceae</taxon>
        <taxon>Coemansia</taxon>
    </lineage>
</organism>
<keyword evidence="6" id="KW-0067">ATP-binding</keyword>
<reference evidence="11" key="1">
    <citation type="submission" date="2022-07" db="EMBL/GenBank/DDBJ databases">
        <title>Phylogenomic reconstructions and comparative analyses of Kickxellomycotina fungi.</title>
        <authorList>
            <person name="Reynolds N.K."/>
            <person name="Stajich J.E."/>
            <person name="Barry K."/>
            <person name="Grigoriev I.V."/>
            <person name="Crous P."/>
            <person name="Smith M.E."/>
        </authorList>
    </citation>
    <scope>NUCLEOTIDE SEQUENCE</scope>
    <source>
        <strain evidence="11">NRRL 1566</strain>
    </source>
</reference>
<dbReference type="Gene3D" id="3.30.980.10">
    <property type="entry name" value="Threonyl-trna Synthetase, Chain A, domain 2"/>
    <property type="match status" value="1"/>
</dbReference>
<dbReference type="PANTHER" id="PTHR11777">
    <property type="entry name" value="ALANYL-TRNA SYNTHETASE"/>
    <property type="match status" value="1"/>
</dbReference>
<dbReference type="InterPro" id="IPR018163">
    <property type="entry name" value="Thr/Ala-tRNA-synth_IIc_edit"/>
</dbReference>
<dbReference type="Gene3D" id="3.30.54.20">
    <property type="match status" value="1"/>
</dbReference>
<evidence type="ECO:0000256" key="4">
    <source>
        <dbReference type="ARBA" id="ARBA00022598"/>
    </source>
</evidence>
<sequence length="411" mass="44212">TETAYRRVVADHLRASAFLISEGVRPATTGRGYVLRRIIRRAFRAGRQLGIRGSVLPALYPSLLAAMGTAYPELIERQELISSTLQLEEEVFSKTLDRGLALLESIFAHASDGKVISGTDAYALYDTHGFPVDLTEIIARDHGWTVDIAEFERIQAQNRQRNKATWKSGKKARPIDSEIDSKLAEWQAAGVRSRFCGYDVDPEQKTMSISSRIVAFSPLTNGDGLMVIDPCPFYAQGGGQEPDAGSVTVHGGNQSRSTLAVTRAVAIPGGQAAALVVADADDGEQLLAAGNAVTASIDMARRRGCAVHHTATHLLHAALRQVLGANARQAGSLVRANGLRFDFTSPAALTADQLRKVEQLVNCTALADEQVVTTEMTLDAARSRGALALFGEKYSSENVRVVGVTDISLEL</sequence>
<evidence type="ECO:0000256" key="6">
    <source>
        <dbReference type="ARBA" id="ARBA00022840"/>
    </source>
</evidence>
<evidence type="ECO:0000256" key="8">
    <source>
        <dbReference type="ARBA" id="ARBA00022917"/>
    </source>
</evidence>
<dbReference type="GO" id="GO:0004813">
    <property type="term" value="F:alanine-tRNA ligase activity"/>
    <property type="evidence" value="ECO:0007669"/>
    <property type="project" value="UniProtKB-EC"/>
</dbReference>
<keyword evidence="7" id="KW-0694">RNA-binding</keyword>
<dbReference type="SUPFAM" id="SSF55186">
    <property type="entry name" value="ThrRS/AlaRS common domain"/>
    <property type="match status" value="1"/>
</dbReference>
<keyword evidence="3" id="KW-0820">tRNA-binding</keyword>
<evidence type="ECO:0000256" key="7">
    <source>
        <dbReference type="ARBA" id="ARBA00022884"/>
    </source>
</evidence>
<dbReference type="OrthoDB" id="2423964at2759"/>
<dbReference type="PRINTS" id="PR00980">
    <property type="entry name" value="TRNASYNTHALA"/>
</dbReference>
<feature type="domain" description="Alanyl-transfer RNA synthetases family profile" evidence="10">
    <location>
        <begin position="1"/>
        <end position="411"/>
    </location>
</feature>
<name>A0A9W8LW87_9FUNG</name>
<dbReference type="Gene3D" id="2.40.30.130">
    <property type="match status" value="1"/>
</dbReference>
<keyword evidence="4" id="KW-0436">Ligase</keyword>
<evidence type="ECO:0000256" key="3">
    <source>
        <dbReference type="ARBA" id="ARBA00022555"/>
    </source>
</evidence>
<dbReference type="SUPFAM" id="SSF101353">
    <property type="entry name" value="Putative anticodon-binding domain of alanyl-tRNA synthetase (AlaRS)"/>
    <property type="match status" value="1"/>
</dbReference>
<dbReference type="GO" id="GO:0002161">
    <property type="term" value="F:aminoacyl-tRNA deacylase activity"/>
    <property type="evidence" value="ECO:0007669"/>
    <property type="project" value="TreeGrafter"/>
</dbReference>
<feature type="non-terminal residue" evidence="11">
    <location>
        <position position="1"/>
    </location>
</feature>
<dbReference type="AlphaFoldDB" id="A0A9W8LW87"/>
<dbReference type="InterPro" id="IPR018165">
    <property type="entry name" value="Ala-tRNA-synth_IIc_core"/>
</dbReference>
<dbReference type="Proteomes" id="UP001139887">
    <property type="component" value="Unassembled WGS sequence"/>
</dbReference>
<dbReference type="InterPro" id="IPR009000">
    <property type="entry name" value="Transl_B-barrel_sf"/>
</dbReference>
<comment type="caution">
    <text evidence="11">The sequence shown here is derived from an EMBL/GenBank/DDBJ whole genome shotgun (WGS) entry which is preliminary data.</text>
</comment>
<gene>
    <name evidence="11" type="ORF">IWW36_005870</name>
</gene>
<dbReference type="InterPro" id="IPR002318">
    <property type="entry name" value="Ala-tRNA-lgiase_IIc"/>
</dbReference>
<dbReference type="GO" id="GO:0005829">
    <property type="term" value="C:cytosol"/>
    <property type="evidence" value="ECO:0007669"/>
    <property type="project" value="TreeGrafter"/>
</dbReference>
<dbReference type="Pfam" id="PF01411">
    <property type="entry name" value="tRNA-synt_2c"/>
    <property type="match status" value="1"/>
</dbReference>
<dbReference type="InterPro" id="IPR018162">
    <property type="entry name" value="Ala-tRNA-ligase_IIc_anticod-bd"/>
</dbReference>
<dbReference type="SUPFAM" id="SSF50447">
    <property type="entry name" value="Translation proteins"/>
    <property type="match status" value="1"/>
</dbReference>
<protein>
    <recommendedName>
        <fullName evidence="2">alanine--tRNA ligase</fullName>
        <ecNumber evidence="2">6.1.1.7</ecNumber>
    </recommendedName>
</protein>
<evidence type="ECO:0000313" key="12">
    <source>
        <dbReference type="Proteomes" id="UP001139887"/>
    </source>
</evidence>
<proteinExistence type="inferred from homology"/>
<dbReference type="InterPro" id="IPR018164">
    <property type="entry name" value="Ala-tRNA-synth_IIc_N"/>
</dbReference>
<dbReference type="GO" id="GO:0005524">
    <property type="term" value="F:ATP binding"/>
    <property type="evidence" value="ECO:0007669"/>
    <property type="project" value="UniProtKB-KW"/>
</dbReference>
<keyword evidence="12" id="KW-1185">Reference proteome</keyword>
<evidence type="ECO:0000256" key="9">
    <source>
        <dbReference type="ARBA" id="ARBA00023146"/>
    </source>
</evidence>
<dbReference type="PANTHER" id="PTHR11777:SF9">
    <property type="entry name" value="ALANINE--TRNA LIGASE, CYTOPLASMIC"/>
    <property type="match status" value="1"/>
</dbReference>
<dbReference type="EC" id="6.1.1.7" evidence="2"/>
<accession>A0A9W8LW87</accession>
<evidence type="ECO:0000256" key="5">
    <source>
        <dbReference type="ARBA" id="ARBA00022741"/>
    </source>
</evidence>
<dbReference type="EMBL" id="JANBUW010001727">
    <property type="protein sequence ID" value="KAJ2842542.1"/>
    <property type="molecule type" value="Genomic_DNA"/>
</dbReference>
<evidence type="ECO:0000256" key="1">
    <source>
        <dbReference type="ARBA" id="ARBA00008226"/>
    </source>
</evidence>
<keyword evidence="5" id="KW-0547">Nucleotide-binding</keyword>
<dbReference type="PROSITE" id="PS50860">
    <property type="entry name" value="AA_TRNA_LIGASE_II_ALA"/>
    <property type="match status" value="1"/>
</dbReference>
<evidence type="ECO:0000259" key="10">
    <source>
        <dbReference type="PROSITE" id="PS50860"/>
    </source>
</evidence>
<comment type="similarity">
    <text evidence="1">Belongs to the class-II aminoacyl-tRNA synthetase family.</text>
</comment>
<evidence type="ECO:0000256" key="2">
    <source>
        <dbReference type="ARBA" id="ARBA00013168"/>
    </source>
</evidence>
<dbReference type="GO" id="GO:0006419">
    <property type="term" value="P:alanyl-tRNA aminoacylation"/>
    <property type="evidence" value="ECO:0007669"/>
    <property type="project" value="InterPro"/>
</dbReference>
<dbReference type="GO" id="GO:0000049">
    <property type="term" value="F:tRNA binding"/>
    <property type="evidence" value="ECO:0007669"/>
    <property type="project" value="UniProtKB-KW"/>
</dbReference>